<comment type="caution">
    <text evidence="3">The sequence shown here is derived from an EMBL/GenBank/DDBJ whole genome shotgun (WGS) entry which is preliminary data.</text>
</comment>
<dbReference type="SUPFAM" id="SSF53474">
    <property type="entry name" value="alpha/beta-Hydrolases"/>
    <property type="match status" value="1"/>
</dbReference>
<evidence type="ECO:0000256" key="1">
    <source>
        <dbReference type="ARBA" id="ARBA00022801"/>
    </source>
</evidence>
<keyword evidence="1 3" id="KW-0378">Hydrolase</keyword>
<evidence type="ECO:0000259" key="2">
    <source>
        <dbReference type="Pfam" id="PF20434"/>
    </source>
</evidence>
<accession>A0ABV5FQ47</accession>
<organism evidence="3 4">
    <name type="scientific">Flavobacterium branchiarum</name>
    <dbReference type="NCBI Taxonomy" id="1114870"/>
    <lineage>
        <taxon>Bacteria</taxon>
        <taxon>Pseudomonadati</taxon>
        <taxon>Bacteroidota</taxon>
        <taxon>Flavobacteriia</taxon>
        <taxon>Flavobacteriales</taxon>
        <taxon>Flavobacteriaceae</taxon>
        <taxon>Flavobacterium</taxon>
    </lineage>
</organism>
<dbReference type="PANTHER" id="PTHR48081:SF6">
    <property type="entry name" value="PEPTIDASE S9 PROLYL OLIGOPEPTIDASE CATALYTIC DOMAIN-CONTAINING PROTEIN"/>
    <property type="match status" value="1"/>
</dbReference>
<dbReference type="Proteomes" id="UP001589589">
    <property type="component" value="Unassembled WGS sequence"/>
</dbReference>
<dbReference type="InterPro" id="IPR029058">
    <property type="entry name" value="AB_hydrolase_fold"/>
</dbReference>
<dbReference type="RefSeq" id="WP_290263909.1">
    <property type="nucleotide sequence ID" value="NZ_JAUFQQ010000003.1"/>
</dbReference>
<gene>
    <name evidence="3" type="ORF">ACFFUQ_16670</name>
</gene>
<dbReference type="EMBL" id="JBHMEX010000054">
    <property type="protein sequence ID" value="MFB9065657.1"/>
    <property type="molecule type" value="Genomic_DNA"/>
</dbReference>
<keyword evidence="4" id="KW-1185">Reference proteome</keyword>
<dbReference type="GO" id="GO:0016787">
    <property type="term" value="F:hydrolase activity"/>
    <property type="evidence" value="ECO:0007669"/>
    <property type="project" value="UniProtKB-KW"/>
</dbReference>
<reference evidence="3 4" key="1">
    <citation type="submission" date="2024-09" db="EMBL/GenBank/DDBJ databases">
        <authorList>
            <person name="Sun Q."/>
            <person name="Mori K."/>
        </authorList>
    </citation>
    <scope>NUCLEOTIDE SEQUENCE [LARGE SCALE GENOMIC DNA]</scope>
    <source>
        <strain evidence="3 4">CECT 7908</strain>
    </source>
</reference>
<proteinExistence type="predicted"/>
<protein>
    <submittedName>
        <fullName evidence="3">Alpha/beta hydrolase</fullName>
    </submittedName>
</protein>
<dbReference type="PANTHER" id="PTHR48081">
    <property type="entry name" value="AB HYDROLASE SUPERFAMILY PROTEIN C4A8.06C"/>
    <property type="match status" value="1"/>
</dbReference>
<sequence length="314" mass="34776">MKNDTKIKNCVSVTILIIILKLSAPLYGQDKIIPLWTKAIPDAIQNTNYRETEINKDQTVVRISQVTTPTISIFLPHETKSNGTAALIFPGGGYSHLSIDKEGIKVAKWLNTMGITAFVIKYRLPSDLIMQNKTIGPLQDAQEAMRFIRKNANQWNLDTTKIGVIGFSAGGHLASSLSTHYNDVTYKTDFTISARPSFSILIYPVISMIKEVTHKGSMTNLLGINPSKEVIDKFSNEESVTANTPPAFIVHATDDIAVPSENSIKYYLALKKNNVPAELHLYEKGGHGFGLGVNGTSQFWTKDCVEWLKQNGYL</sequence>
<evidence type="ECO:0000313" key="4">
    <source>
        <dbReference type="Proteomes" id="UP001589589"/>
    </source>
</evidence>
<dbReference type="InterPro" id="IPR049492">
    <property type="entry name" value="BD-FAE-like_dom"/>
</dbReference>
<evidence type="ECO:0000313" key="3">
    <source>
        <dbReference type="EMBL" id="MFB9065657.1"/>
    </source>
</evidence>
<dbReference type="Pfam" id="PF20434">
    <property type="entry name" value="BD-FAE"/>
    <property type="match status" value="1"/>
</dbReference>
<feature type="domain" description="BD-FAE-like" evidence="2">
    <location>
        <begin position="72"/>
        <end position="267"/>
    </location>
</feature>
<name>A0ABV5FQ47_9FLAO</name>
<dbReference type="InterPro" id="IPR050300">
    <property type="entry name" value="GDXG_lipolytic_enzyme"/>
</dbReference>
<dbReference type="Gene3D" id="3.40.50.1820">
    <property type="entry name" value="alpha/beta hydrolase"/>
    <property type="match status" value="1"/>
</dbReference>